<dbReference type="SFLD" id="SFLDS00003">
    <property type="entry name" value="Haloacid_Dehalogenase"/>
    <property type="match status" value="1"/>
</dbReference>
<dbReference type="Gene3D" id="1.10.150.240">
    <property type="entry name" value="Putative phosphatase, domain 2"/>
    <property type="match status" value="1"/>
</dbReference>
<dbReference type="Gene3D" id="3.40.50.1000">
    <property type="entry name" value="HAD superfamily/HAD-like"/>
    <property type="match status" value="1"/>
</dbReference>
<dbReference type="PANTHER" id="PTHR47478">
    <property type="match status" value="1"/>
</dbReference>
<evidence type="ECO:0000313" key="1">
    <source>
        <dbReference type="EMBL" id="MFD3293146.1"/>
    </source>
</evidence>
<dbReference type="PANTHER" id="PTHR47478:SF1">
    <property type="entry name" value="PYRIMIDINE 5'-NUCLEOTIDASE YJJG"/>
    <property type="match status" value="1"/>
</dbReference>
<dbReference type="GO" id="GO:0008253">
    <property type="term" value="F:5'-nucleotidase activity"/>
    <property type="evidence" value="ECO:0007669"/>
    <property type="project" value="UniProtKB-EC"/>
</dbReference>
<gene>
    <name evidence="1" type="ORF">SKC35_05570</name>
</gene>
<comment type="caution">
    <text evidence="1">The sequence shown here is derived from an EMBL/GenBank/DDBJ whole genome shotgun (WGS) entry which is preliminary data.</text>
</comment>
<accession>A0ABW6D4J2</accession>
<dbReference type="PRINTS" id="PR00413">
    <property type="entry name" value="HADHALOGNASE"/>
</dbReference>
<dbReference type="RefSeq" id="WP_377978435.1">
    <property type="nucleotide sequence ID" value="NZ_JBBKXY010000002.1"/>
</dbReference>
<dbReference type="InterPro" id="IPR011951">
    <property type="entry name" value="HAD-SF_hydro_IA_YjjG/PynA"/>
</dbReference>
<dbReference type="NCBIfam" id="TIGR01549">
    <property type="entry name" value="HAD-SF-IA-v1"/>
    <property type="match status" value="1"/>
</dbReference>
<dbReference type="EMBL" id="JBBKXY010000002">
    <property type="protein sequence ID" value="MFD3293146.1"/>
    <property type="molecule type" value="Genomic_DNA"/>
</dbReference>
<dbReference type="SUPFAM" id="SSF56784">
    <property type="entry name" value="HAD-like"/>
    <property type="match status" value="1"/>
</dbReference>
<dbReference type="InterPro" id="IPR006439">
    <property type="entry name" value="HAD-SF_hydro_IA"/>
</dbReference>
<dbReference type="CDD" id="cd04305">
    <property type="entry name" value="HAD_Neu5Ac-Pase_like"/>
    <property type="match status" value="1"/>
</dbReference>
<organism evidence="1 2">
    <name type="scientific">Aquirufa originis</name>
    <dbReference type="NCBI Taxonomy" id="3096514"/>
    <lineage>
        <taxon>Bacteria</taxon>
        <taxon>Pseudomonadati</taxon>
        <taxon>Bacteroidota</taxon>
        <taxon>Cytophagia</taxon>
        <taxon>Cytophagales</taxon>
        <taxon>Flectobacillaceae</taxon>
        <taxon>Aquirufa</taxon>
    </lineage>
</organism>
<proteinExistence type="predicted"/>
<dbReference type="NCBIfam" id="TIGR01509">
    <property type="entry name" value="HAD-SF-IA-v3"/>
    <property type="match status" value="1"/>
</dbReference>
<name>A0ABW6D4J2_9BACT</name>
<dbReference type="InterPro" id="IPR052550">
    <property type="entry name" value="Pyrimidine_5'-ntase_YjjG"/>
</dbReference>
<protein>
    <submittedName>
        <fullName evidence="1">YjjG family noncanonical pyrimidine nucleotidase</fullName>
        <ecNumber evidence="1">3.1.3.5</ecNumber>
    </submittedName>
</protein>
<dbReference type="Proteomes" id="UP001598112">
    <property type="component" value="Unassembled WGS sequence"/>
</dbReference>
<dbReference type="InterPro" id="IPR023214">
    <property type="entry name" value="HAD_sf"/>
</dbReference>
<keyword evidence="1" id="KW-0378">Hydrolase</keyword>
<dbReference type="InterPro" id="IPR036412">
    <property type="entry name" value="HAD-like_sf"/>
</dbReference>
<keyword evidence="2" id="KW-1185">Reference proteome</keyword>
<dbReference type="NCBIfam" id="TIGR02254">
    <property type="entry name" value="YjjG_YfnB"/>
    <property type="match status" value="1"/>
</dbReference>
<evidence type="ECO:0000313" key="2">
    <source>
        <dbReference type="Proteomes" id="UP001598112"/>
    </source>
</evidence>
<dbReference type="SFLD" id="SFLDG01129">
    <property type="entry name" value="C1.5:_HAD__Beta-PGM__Phosphata"/>
    <property type="match status" value="1"/>
</dbReference>
<sequence length="227" mass="25871">MNFSPKALFFDWDHTLWDHDLNAKEVLLDLAAEYSLAIEPLSYWATFEKINTSLWDQYAAGEISQAELRETRFVRFFQELGVEGPSSEFGDKYLERAPRKTNLMPGAFEIIQDLAAHFPLYILTNGFDDIQYVKIEGAGMRSFFKEIITSQQVGTKKPNPLFYEYALERAGIQPGEALMIGDHIEADVRGALNAGIPAIHYNPFSVATDLPHEIQHLDELRSLLENR</sequence>
<dbReference type="EC" id="3.1.3.5" evidence="1"/>
<dbReference type="InterPro" id="IPR023198">
    <property type="entry name" value="PGP-like_dom2"/>
</dbReference>
<dbReference type="Pfam" id="PF00702">
    <property type="entry name" value="Hydrolase"/>
    <property type="match status" value="1"/>
</dbReference>
<reference evidence="1 2" key="1">
    <citation type="submission" date="2024-03" db="EMBL/GenBank/DDBJ databases">
        <title>Aquirufa genome sequencing.</title>
        <authorList>
            <person name="Pitt A."/>
            <person name="Hahn M.W."/>
        </authorList>
    </citation>
    <scope>NUCLEOTIDE SEQUENCE [LARGE SCALE GENOMIC DNA]</scope>
    <source>
        <strain evidence="1 2">KTFRIE-69F</strain>
    </source>
</reference>